<keyword evidence="1" id="KW-0175">Coiled coil</keyword>
<protein>
    <recommendedName>
        <fullName evidence="5">Coiled-coil domain containing 62</fullName>
    </recommendedName>
</protein>
<dbReference type="GeneID" id="117740844"/>
<dbReference type="Proteomes" id="UP000694565">
    <property type="component" value="Unplaced"/>
</dbReference>
<sequence length="533" mass="60159">MDEGKRLSPSSGGTSAWLPWADDTSAELWHSTPLKKKNGGASLDSSQPPSLSSFRMDTGAKQWGNIPPPIPPDTLRPPGSRDTEFPVNDPSGSTVQRQRRELQLLMAELKDRDRELNATAASHHRQLHAWERDRQRVLSLEQRCARLDEELQKRNEVIRVLTKRVWVVETRKEEVQKELSAGQQLLCELEQKRQSVSQMCQDFEEKNQSLNSTVTALSSQVGSLQVREEELSSMLKLKDKDVAEASGHAVDLAGRLRHLETTLTESRSRESELLRDSEEHRRRHRESRYEVTHLKEELQQQVTQSSTQREEVIRLKQELQLLRRDLALSGEGDGWRDELLELARSKQERTLSELRCLRQVCENQRNDLQLLQINLESARESLREKSGQGTPGRQDEFRCVRLDGRSPPSLRARSLRTPRDAASPPAANRRSPVDGDPGVYATRSIDAEDPLSSCSLQQLLDESRQLTCTEHGSSVHAHGGPTGSCGPTDTFYSHGCQAALHHHQHHQPTTASHKEGDTPPRARPLLMSASWTG</sequence>
<dbReference type="GeneTree" id="ENSGT00940000167301"/>
<organism evidence="3 4">
    <name type="scientific">Cyclopterus lumpus</name>
    <name type="common">Lumpsucker</name>
    <dbReference type="NCBI Taxonomy" id="8103"/>
    <lineage>
        <taxon>Eukaryota</taxon>
        <taxon>Metazoa</taxon>
        <taxon>Chordata</taxon>
        <taxon>Craniata</taxon>
        <taxon>Vertebrata</taxon>
        <taxon>Euteleostomi</taxon>
        <taxon>Actinopterygii</taxon>
        <taxon>Neopterygii</taxon>
        <taxon>Teleostei</taxon>
        <taxon>Neoteleostei</taxon>
        <taxon>Acanthomorphata</taxon>
        <taxon>Eupercaria</taxon>
        <taxon>Perciformes</taxon>
        <taxon>Cottioidei</taxon>
        <taxon>Cottales</taxon>
        <taxon>Cyclopteridae</taxon>
        <taxon>Cyclopterus</taxon>
    </lineage>
</organism>
<feature type="compositionally biased region" description="Pro residues" evidence="2">
    <location>
        <begin position="66"/>
        <end position="75"/>
    </location>
</feature>
<evidence type="ECO:0000313" key="4">
    <source>
        <dbReference type="Proteomes" id="UP000694565"/>
    </source>
</evidence>
<evidence type="ECO:0008006" key="5">
    <source>
        <dbReference type="Google" id="ProtNLM"/>
    </source>
</evidence>
<dbReference type="AlphaFoldDB" id="A0A8C2ZWK3"/>
<feature type="coiled-coil region" evidence="1">
    <location>
        <begin position="295"/>
        <end position="325"/>
    </location>
</feature>
<reference evidence="3" key="1">
    <citation type="submission" date="2025-08" db="UniProtKB">
        <authorList>
            <consortium name="Ensembl"/>
        </authorList>
    </citation>
    <scope>IDENTIFICATION</scope>
</reference>
<name>A0A8C2ZWK3_CYCLU</name>
<feature type="compositionally biased region" description="Low complexity" evidence="2">
    <location>
        <begin position="42"/>
        <end position="53"/>
    </location>
</feature>
<evidence type="ECO:0000256" key="2">
    <source>
        <dbReference type="SAM" id="MobiDB-lite"/>
    </source>
</evidence>
<feature type="compositionally biased region" description="Basic and acidic residues" evidence="2">
    <location>
        <begin position="266"/>
        <end position="280"/>
    </location>
</feature>
<dbReference type="Ensembl" id="ENSCLMT00005033879.1">
    <property type="protein sequence ID" value="ENSCLMP00005032505.1"/>
    <property type="gene ID" value="ENSCLMG00005015636.1"/>
</dbReference>
<evidence type="ECO:0000313" key="3">
    <source>
        <dbReference type="Ensembl" id="ENSCLMP00005032505.1"/>
    </source>
</evidence>
<dbReference type="OrthoDB" id="6155277at2759"/>
<dbReference type="KEGG" id="clum:117740844"/>
<feature type="region of interest" description="Disordered" evidence="2">
    <location>
        <begin position="381"/>
        <end position="446"/>
    </location>
</feature>
<accession>A0A8C2ZWK3</accession>
<gene>
    <name evidence="3" type="primary">ccdc62</name>
</gene>
<feature type="compositionally biased region" description="Low complexity" evidence="2">
    <location>
        <begin position="420"/>
        <end position="430"/>
    </location>
</feature>
<feature type="region of interest" description="Disordered" evidence="2">
    <location>
        <begin position="29"/>
        <end position="97"/>
    </location>
</feature>
<proteinExistence type="predicted"/>
<keyword evidence="4" id="KW-1185">Reference proteome</keyword>
<dbReference type="RefSeq" id="XP_034403354.1">
    <property type="nucleotide sequence ID" value="XM_034547463.1"/>
</dbReference>
<feature type="compositionally biased region" description="Basic and acidic residues" evidence="2">
    <location>
        <begin position="393"/>
        <end position="404"/>
    </location>
</feature>
<dbReference type="CTD" id="84660"/>
<feature type="region of interest" description="Disordered" evidence="2">
    <location>
        <begin position="264"/>
        <end position="288"/>
    </location>
</feature>
<feature type="region of interest" description="Disordered" evidence="2">
    <location>
        <begin position="500"/>
        <end position="533"/>
    </location>
</feature>
<reference evidence="3" key="2">
    <citation type="submission" date="2025-09" db="UniProtKB">
        <authorList>
            <consortium name="Ensembl"/>
        </authorList>
    </citation>
    <scope>IDENTIFICATION</scope>
</reference>
<evidence type="ECO:0000256" key="1">
    <source>
        <dbReference type="SAM" id="Coils"/>
    </source>
</evidence>